<sequence length="34" mass="4115">MKMRMIGTLHMKRFSEKMDNGMERNDLLLFIPMV</sequence>
<gene>
    <name evidence="1" type="ORF">SAMN05216235_2072</name>
</gene>
<evidence type="ECO:0000313" key="1">
    <source>
        <dbReference type="EMBL" id="SFK84915.1"/>
    </source>
</evidence>
<reference evidence="1 2" key="1">
    <citation type="submission" date="2016-10" db="EMBL/GenBank/DDBJ databases">
        <authorList>
            <person name="Varghese N."/>
            <person name="Submissions S."/>
        </authorList>
    </citation>
    <scope>NUCLEOTIDE SEQUENCE [LARGE SCALE GENOMIC DNA]</scope>
    <source>
        <strain evidence="1 2">CGMCC 1.6501</strain>
    </source>
</reference>
<accession>A0AA94KWS7</accession>
<dbReference type="Proteomes" id="UP000183090">
    <property type="component" value="Unassembled WGS sequence"/>
</dbReference>
<evidence type="ECO:0000313" key="2">
    <source>
        <dbReference type="Proteomes" id="UP000183090"/>
    </source>
</evidence>
<comment type="caution">
    <text evidence="1">The sequence shown here is derived from an EMBL/GenBank/DDBJ whole genome shotgun (WGS) entry which is preliminary data.</text>
</comment>
<dbReference type="EMBL" id="FOTB01000004">
    <property type="protein sequence ID" value="SFK84915.1"/>
    <property type="molecule type" value="Genomic_DNA"/>
</dbReference>
<protein>
    <submittedName>
        <fullName evidence="1">Uncharacterized protein</fullName>
    </submittedName>
</protein>
<organism evidence="1 2">
    <name type="scientific">Salinicoccus halodurans</name>
    <dbReference type="NCBI Taxonomy" id="407035"/>
    <lineage>
        <taxon>Bacteria</taxon>
        <taxon>Bacillati</taxon>
        <taxon>Bacillota</taxon>
        <taxon>Bacilli</taxon>
        <taxon>Bacillales</taxon>
        <taxon>Staphylococcaceae</taxon>
        <taxon>Salinicoccus</taxon>
    </lineage>
</organism>
<name>A0AA94KWS7_9STAP</name>
<proteinExistence type="predicted"/>
<dbReference type="AlphaFoldDB" id="A0AA94KWS7"/>